<dbReference type="InterPro" id="IPR005493">
    <property type="entry name" value="RraA/RraA-like"/>
</dbReference>
<sequence>MLEINSRRTWPTGYAIHPCAPSVERRWLEAFAHIPSAIVSDCLGRNCGALGLKPFHGERPLLGTALTVRTRPGDNLMVLKAILMARPGDVIVIDGSGDTTRAVVGGIMRALALRAGVVGFVVAGAIRDLAEWRGGELPVFALESAHRGPSSEGNGEINVPILCAGMLVNPGDLVIGDLDGVVAIPREELARMHRACYQLLDRERAIMASIESGTYDSSRFDTLLKSKGCPV</sequence>
<dbReference type="GO" id="GO:0032259">
    <property type="term" value="P:methylation"/>
    <property type="evidence" value="ECO:0007669"/>
    <property type="project" value="UniProtKB-KW"/>
</dbReference>
<reference evidence="8 9" key="1">
    <citation type="journal article" date="2020" name="Microbiol. Resour. Announc.">
        <title>Complete genome sequence of Pseudomonas otitidis strain MrB4, isolated from Lake Biwa in Japan.</title>
        <authorList>
            <person name="Miyazaki K."/>
            <person name="Hase E."/>
            <person name="Maruya T."/>
        </authorList>
    </citation>
    <scope>NUCLEOTIDE SEQUENCE [LARGE SCALE GENOMIC DNA]</scope>
    <source>
        <strain evidence="8 9">MrB4</strain>
    </source>
</reference>
<dbReference type="NCBIfam" id="NF004850">
    <property type="entry name" value="PRK06201.1"/>
    <property type="match status" value="1"/>
</dbReference>
<dbReference type="GO" id="GO:0016829">
    <property type="term" value="F:lyase activity"/>
    <property type="evidence" value="ECO:0007669"/>
    <property type="project" value="UniProtKB-KW"/>
</dbReference>
<dbReference type="AlphaFoldDB" id="A0A679GJG6"/>
<protein>
    <recommendedName>
        <fullName evidence="2">Putative 4-hydroxy-4-methyl-2-oxoglutarate aldolase</fullName>
    </recommendedName>
    <alternativeName>
        <fullName evidence="5">Regulator of ribonuclease activity homolog</fullName>
    </alternativeName>
    <alternativeName>
        <fullName evidence="6">RraA-like protein</fullName>
    </alternativeName>
</protein>
<dbReference type="KEGG" id="poj:PtoMrB4_49100"/>
<feature type="binding site" evidence="7">
    <location>
        <begin position="105"/>
        <end position="108"/>
    </location>
    <ligand>
        <name>substrate</name>
    </ligand>
</feature>
<accession>A0A679GJG6</accession>
<feature type="binding site" evidence="7">
    <location>
        <position position="128"/>
    </location>
    <ligand>
        <name>Mg(2+)</name>
        <dbReference type="ChEBI" id="CHEBI:18420"/>
    </ligand>
</feature>
<evidence type="ECO:0000313" key="8">
    <source>
        <dbReference type="EMBL" id="BCA30933.1"/>
    </source>
</evidence>
<feature type="binding site" evidence="7">
    <location>
        <position position="127"/>
    </location>
    <ligand>
        <name>substrate</name>
    </ligand>
</feature>
<dbReference type="GO" id="GO:0008168">
    <property type="term" value="F:methyltransferase activity"/>
    <property type="evidence" value="ECO:0007669"/>
    <property type="project" value="UniProtKB-KW"/>
</dbReference>
<dbReference type="PANTHER" id="PTHR33254:SF4">
    <property type="entry name" value="4-HYDROXY-4-METHYL-2-OXOGLUTARATE ALDOLASE 3-RELATED"/>
    <property type="match status" value="1"/>
</dbReference>
<dbReference type="Gene3D" id="3.50.30.40">
    <property type="entry name" value="Ribonuclease E inhibitor RraA/RraA-like"/>
    <property type="match status" value="1"/>
</dbReference>
<gene>
    <name evidence="8" type="ORF">PtoMrB4_49100</name>
</gene>
<dbReference type="EMBL" id="AP022642">
    <property type="protein sequence ID" value="BCA30933.1"/>
    <property type="molecule type" value="Genomic_DNA"/>
</dbReference>
<keyword evidence="8" id="KW-0489">Methyltransferase</keyword>
<dbReference type="PANTHER" id="PTHR33254">
    <property type="entry name" value="4-HYDROXY-4-METHYL-2-OXOGLUTARATE ALDOLASE 3-RELATED"/>
    <property type="match status" value="1"/>
</dbReference>
<comment type="cofactor">
    <cofactor evidence="7">
        <name>Mg(2+)</name>
        <dbReference type="ChEBI" id="CHEBI:18420"/>
    </cofactor>
</comment>
<keyword evidence="3 7" id="KW-0479">Metal-binding</keyword>
<dbReference type="Pfam" id="PF03737">
    <property type="entry name" value="RraA-like"/>
    <property type="match status" value="1"/>
</dbReference>
<comment type="cofactor">
    <cofactor evidence="1">
        <name>a divalent metal cation</name>
        <dbReference type="ChEBI" id="CHEBI:60240"/>
    </cofactor>
</comment>
<evidence type="ECO:0000256" key="6">
    <source>
        <dbReference type="ARBA" id="ARBA00030169"/>
    </source>
</evidence>
<dbReference type="GeneID" id="57400139"/>
<organism evidence="8 9">
    <name type="scientific">Metapseudomonas otitidis</name>
    <dbReference type="NCBI Taxonomy" id="319939"/>
    <lineage>
        <taxon>Bacteria</taxon>
        <taxon>Pseudomonadati</taxon>
        <taxon>Pseudomonadota</taxon>
        <taxon>Gammaproteobacteria</taxon>
        <taxon>Pseudomonadales</taxon>
        <taxon>Pseudomonadaceae</taxon>
        <taxon>Metapseudomonas</taxon>
    </lineage>
</organism>
<evidence type="ECO:0000256" key="2">
    <source>
        <dbReference type="ARBA" id="ARBA00016549"/>
    </source>
</evidence>
<dbReference type="RefSeq" id="WP_172434721.1">
    <property type="nucleotide sequence ID" value="NZ_AP022642.1"/>
</dbReference>
<dbReference type="GO" id="GO:0046872">
    <property type="term" value="F:metal ion binding"/>
    <property type="evidence" value="ECO:0007669"/>
    <property type="project" value="UniProtKB-KW"/>
</dbReference>
<evidence type="ECO:0000313" key="9">
    <source>
        <dbReference type="Proteomes" id="UP000501237"/>
    </source>
</evidence>
<evidence type="ECO:0000256" key="4">
    <source>
        <dbReference type="ARBA" id="ARBA00023239"/>
    </source>
</evidence>
<evidence type="ECO:0000256" key="1">
    <source>
        <dbReference type="ARBA" id="ARBA00001968"/>
    </source>
</evidence>
<evidence type="ECO:0000256" key="7">
    <source>
        <dbReference type="PIRSR" id="PIRSR605493-1"/>
    </source>
</evidence>
<dbReference type="InterPro" id="IPR036704">
    <property type="entry name" value="RraA/RraA-like_sf"/>
</dbReference>
<dbReference type="Proteomes" id="UP000501237">
    <property type="component" value="Chromosome"/>
</dbReference>
<name>A0A679GJG6_9GAMM</name>
<proteinExistence type="predicted"/>
<keyword evidence="7" id="KW-0460">Magnesium</keyword>
<evidence type="ECO:0000256" key="5">
    <source>
        <dbReference type="ARBA" id="ARBA00029596"/>
    </source>
</evidence>
<keyword evidence="4" id="KW-0456">Lyase</keyword>
<dbReference type="CDD" id="cd16841">
    <property type="entry name" value="RraA_family"/>
    <property type="match status" value="1"/>
</dbReference>
<evidence type="ECO:0000256" key="3">
    <source>
        <dbReference type="ARBA" id="ARBA00022723"/>
    </source>
</evidence>
<dbReference type="SUPFAM" id="SSF89562">
    <property type="entry name" value="RraA-like"/>
    <property type="match status" value="1"/>
</dbReference>
<keyword evidence="8" id="KW-0808">Transferase</keyword>